<dbReference type="SUPFAM" id="SSF82171">
    <property type="entry name" value="DPP6 N-terminal domain-like"/>
    <property type="match status" value="1"/>
</dbReference>
<feature type="compositionally biased region" description="Acidic residues" evidence="1">
    <location>
        <begin position="54"/>
        <end position="66"/>
    </location>
</feature>
<reference evidence="2 3" key="1">
    <citation type="submission" date="2018-03" db="EMBL/GenBank/DDBJ databases">
        <title>Draft Genome Sequences of the Obligatory Marine Myxobacteria Enhygromyxa salina SWB007.</title>
        <authorList>
            <person name="Poehlein A."/>
            <person name="Moghaddam J.A."/>
            <person name="Harms H."/>
            <person name="Alanjari M."/>
            <person name="Koenig G.M."/>
            <person name="Daniel R."/>
            <person name="Schaeberle T.F."/>
        </authorList>
    </citation>
    <scope>NUCLEOTIDE SEQUENCE [LARGE SCALE GENOMIC DNA]</scope>
    <source>
        <strain evidence="2 3">SWB007</strain>
    </source>
</reference>
<evidence type="ECO:0000256" key="1">
    <source>
        <dbReference type="SAM" id="MobiDB-lite"/>
    </source>
</evidence>
<dbReference type="PROSITE" id="PS51257">
    <property type="entry name" value="PROKAR_LIPOPROTEIN"/>
    <property type="match status" value="1"/>
</dbReference>
<evidence type="ECO:0000313" key="2">
    <source>
        <dbReference type="EMBL" id="PRQ00570.1"/>
    </source>
</evidence>
<accession>A0A2S9Y641</accession>
<dbReference type="RefSeq" id="WP_106092921.1">
    <property type="nucleotide sequence ID" value="NZ_PVNL01000118.1"/>
</dbReference>
<gene>
    <name evidence="2" type="ORF">ENSA7_60640</name>
</gene>
<name>A0A2S9Y641_9BACT</name>
<sequence length="584" mass="62051">MARASLSSLLFCVTVAACSDNSNVDESLGYSGPSPTSSDTDTNPDTDTSTDTSSTDETETGDPEDLEPLRYIAAGSEDSVLVSLHLDDPHDVPEPEYVANGTGLAGLFGATPFGAEAVTHDGDIYQLQLDPLGVFKLSPLVQQDGNWLHSMWFGDEGANALMSVTADPYVGPDLLLWVSYDADGKLTSSFDITPPLDPGGSVLVLGRSPDSSYAAVLIDVEPNDVWQLYLLPLHPQLSESIFIDHLTFEGVPANNVPAFMFTHIDDQRLVYREEIEVNVLSPLGVSLADPTAAPVNLAPSLGHISSIVFSDDNTRMLVSTNGANGYRELRLIEFTGPTTVGLPTLITEPGAPAMTNLLLPDGPTTIGHGFDAQGRIWYAYTNTMLSEPTTVGIALVTFEDGMVVERLELADNPPGTEFEEITFDADLQLLGYRSQTSNLSYINYVDLSADQPVEVRIDQALGYFDATPTDNASYGWSADGSRIAIAGVQGGANKLYVAEIGDPTGATVAIELPDVESAQGITLAHRPSVSPNGDQVILWYGTQTGLTGLIHGATDGSAPAEVVLGLQNTLHSGTYLPRTPTNSP</sequence>
<dbReference type="Proteomes" id="UP000238823">
    <property type="component" value="Unassembled WGS sequence"/>
</dbReference>
<feature type="region of interest" description="Disordered" evidence="1">
    <location>
        <begin position="23"/>
        <end position="66"/>
    </location>
</feature>
<protein>
    <submittedName>
        <fullName evidence="2">Uncharacterized protein</fullName>
    </submittedName>
</protein>
<comment type="caution">
    <text evidence="2">The sequence shown here is derived from an EMBL/GenBank/DDBJ whole genome shotgun (WGS) entry which is preliminary data.</text>
</comment>
<evidence type="ECO:0000313" key="3">
    <source>
        <dbReference type="Proteomes" id="UP000238823"/>
    </source>
</evidence>
<feature type="compositionally biased region" description="Low complexity" evidence="1">
    <location>
        <begin position="31"/>
        <end position="53"/>
    </location>
</feature>
<proteinExistence type="predicted"/>
<dbReference type="EMBL" id="PVNL01000118">
    <property type="protein sequence ID" value="PRQ00570.1"/>
    <property type="molecule type" value="Genomic_DNA"/>
</dbReference>
<dbReference type="OrthoDB" id="9801077at2"/>
<organism evidence="2 3">
    <name type="scientific">Enhygromyxa salina</name>
    <dbReference type="NCBI Taxonomy" id="215803"/>
    <lineage>
        <taxon>Bacteria</taxon>
        <taxon>Pseudomonadati</taxon>
        <taxon>Myxococcota</taxon>
        <taxon>Polyangia</taxon>
        <taxon>Nannocystales</taxon>
        <taxon>Nannocystaceae</taxon>
        <taxon>Enhygromyxa</taxon>
    </lineage>
</organism>
<dbReference type="AlphaFoldDB" id="A0A2S9Y641"/>